<evidence type="ECO:0000256" key="1">
    <source>
        <dbReference type="ARBA" id="ARBA00008172"/>
    </source>
</evidence>
<dbReference type="GO" id="GO:0016787">
    <property type="term" value="F:hydrolase activity"/>
    <property type="evidence" value="ECO:0007669"/>
    <property type="project" value="UniProtKB-KW"/>
</dbReference>
<dbReference type="NCBIfam" id="TIGR02116">
    <property type="entry name" value="toxin_Txe_YoeB"/>
    <property type="match status" value="1"/>
</dbReference>
<evidence type="ECO:0000256" key="4">
    <source>
        <dbReference type="ARBA" id="ARBA00022759"/>
    </source>
</evidence>
<protein>
    <recommendedName>
        <fullName evidence="6">Putative mRNA interferase YoeB</fullName>
    </recommendedName>
</protein>
<evidence type="ECO:0000256" key="2">
    <source>
        <dbReference type="ARBA" id="ARBA00022649"/>
    </source>
</evidence>
<keyword evidence="4" id="KW-0255">Endonuclease</keyword>
<dbReference type="EMBL" id="CP012713">
    <property type="protein sequence ID" value="ALF17111.1"/>
    <property type="molecule type" value="Genomic_DNA"/>
</dbReference>
<dbReference type="GO" id="GO:0004519">
    <property type="term" value="F:endonuclease activity"/>
    <property type="evidence" value="ECO:0007669"/>
    <property type="project" value="UniProtKB-KW"/>
</dbReference>
<evidence type="ECO:0000256" key="3">
    <source>
        <dbReference type="ARBA" id="ARBA00022722"/>
    </source>
</evidence>
<proteinExistence type="inferred from homology"/>
<keyword evidence="3" id="KW-0540">Nuclease</keyword>
<evidence type="ECO:0000256" key="6">
    <source>
        <dbReference type="ARBA" id="ARBA00030388"/>
    </source>
</evidence>
<dbReference type="GO" id="GO:0006401">
    <property type="term" value="P:RNA catabolic process"/>
    <property type="evidence" value="ECO:0007669"/>
    <property type="project" value="InterPro"/>
</dbReference>
<dbReference type="Pfam" id="PF06769">
    <property type="entry name" value="YoeB_toxin"/>
    <property type="match status" value="1"/>
</dbReference>
<accession>A0A0M4RDZ3</accession>
<dbReference type="OrthoDB" id="9801102at2"/>
<name>A0A0M4RDZ3_9FUSO</name>
<dbReference type="AlphaFoldDB" id="A0A0M4RDZ3"/>
<evidence type="ECO:0000313" key="8">
    <source>
        <dbReference type="Proteomes" id="UP000063147"/>
    </source>
</evidence>
<keyword evidence="5" id="KW-0378">Hydrolase</keyword>
<keyword evidence="2" id="KW-1277">Toxin-antitoxin system</keyword>
<dbReference type="GO" id="GO:0045892">
    <property type="term" value="P:negative regulation of DNA-templated transcription"/>
    <property type="evidence" value="ECO:0007669"/>
    <property type="project" value="TreeGrafter"/>
</dbReference>
<dbReference type="SUPFAM" id="SSF143011">
    <property type="entry name" value="RelE-like"/>
    <property type="match status" value="1"/>
</dbReference>
<gene>
    <name evidence="7" type="ORF">RN98_02515</name>
</gene>
<reference evidence="7 8" key="1">
    <citation type="submission" date="2015-09" db="EMBL/GenBank/DDBJ databases">
        <authorList>
            <person name="Jackson K.R."/>
            <person name="Lunt B.L."/>
            <person name="Fisher J.N.B."/>
            <person name="Gardner A.V."/>
            <person name="Bailey M.E."/>
            <person name="Deus L.M."/>
            <person name="Earl A.S."/>
            <person name="Gibby P.D."/>
            <person name="Hartmann K.A."/>
            <person name="Liu J.E."/>
            <person name="Manci A.M."/>
            <person name="Nielsen D.A."/>
            <person name="Solomon M.B."/>
            <person name="Breakwell D.P."/>
            <person name="Burnett S.H."/>
            <person name="Grose J.H."/>
        </authorList>
    </citation>
    <scope>NUCLEOTIDE SEQUENCE [LARGE SCALE GENOMIC DNA]</scope>
    <source>
        <strain evidence="7 8">KCOM 1279</strain>
    </source>
</reference>
<organism evidence="7">
    <name type="scientific">Fusobacterium animalis</name>
    <dbReference type="NCBI Taxonomy" id="76859"/>
    <lineage>
        <taxon>Bacteria</taxon>
        <taxon>Fusobacteriati</taxon>
        <taxon>Fusobacteriota</taxon>
        <taxon>Fusobacteriia</taxon>
        <taxon>Fusobacteriales</taxon>
        <taxon>Fusobacteriaceae</taxon>
        <taxon>Fusobacterium</taxon>
    </lineage>
</organism>
<dbReference type="RefSeq" id="WP_060675755.1">
    <property type="nucleotide sequence ID" value="NZ_CP012713.1"/>
</dbReference>
<dbReference type="Gene3D" id="3.30.2310.20">
    <property type="entry name" value="RelE-like"/>
    <property type="match status" value="1"/>
</dbReference>
<dbReference type="PATRIC" id="fig|76859.3.peg.492"/>
<comment type="similarity">
    <text evidence="1">Belongs to the YoeB family.</text>
</comment>
<evidence type="ECO:0000313" key="7">
    <source>
        <dbReference type="EMBL" id="ALF17111.1"/>
    </source>
</evidence>
<dbReference type="InterPro" id="IPR009614">
    <property type="entry name" value="YoeB_toxin"/>
</dbReference>
<dbReference type="PANTHER" id="PTHR38039">
    <property type="entry name" value="TOXIN YOEB"/>
    <property type="match status" value="1"/>
</dbReference>
<dbReference type="Proteomes" id="UP000063147">
    <property type="component" value="Chromosome"/>
</dbReference>
<dbReference type="PANTHER" id="PTHR38039:SF1">
    <property type="entry name" value="TOXIN YOEB"/>
    <property type="match status" value="1"/>
</dbReference>
<evidence type="ECO:0000256" key="5">
    <source>
        <dbReference type="ARBA" id="ARBA00022801"/>
    </source>
</evidence>
<sequence>MIIKTDEFIWHEKALNEYTDWLVKKKNKQIFKRINELLNDLKINGVLKGIGKPEQLKYCRKPTFSRRIDEEHRLVYDIKDNHIRILSCEGHYNDKNFDEY</sequence>
<dbReference type="InterPro" id="IPR035093">
    <property type="entry name" value="RelE/ParE_toxin_dom_sf"/>
</dbReference>